<dbReference type="InterPro" id="IPR036414">
    <property type="entry name" value="YaeB_N_sf"/>
</dbReference>
<dbReference type="SUPFAM" id="SSF143555">
    <property type="entry name" value="FwdE-like"/>
    <property type="match status" value="1"/>
</dbReference>
<organism evidence="4">
    <name type="scientific">bioreactor metagenome</name>
    <dbReference type="NCBI Taxonomy" id="1076179"/>
    <lineage>
        <taxon>unclassified sequences</taxon>
        <taxon>metagenomes</taxon>
        <taxon>ecological metagenomes</taxon>
    </lineage>
</organism>
<dbReference type="InterPro" id="IPR036413">
    <property type="entry name" value="YaeB-like_sf"/>
</dbReference>
<dbReference type="PANTHER" id="PTHR39418">
    <property type="entry name" value="DEHYDROGENASE-RELATED"/>
    <property type="match status" value="1"/>
</dbReference>
<dbReference type="PROSITE" id="PS51668">
    <property type="entry name" value="TSAA_2"/>
    <property type="match status" value="1"/>
</dbReference>
<feature type="domain" description="TsaA-like" evidence="3">
    <location>
        <begin position="6"/>
        <end position="133"/>
    </location>
</feature>
<dbReference type="Gene3D" id="2.40.30.70">
    <property type="entry name" value="YaeB-like"/>
    <property type="match status" value="1"/>
</dbReference>
<dbReference type="InterPro" id="IPR053194">
    <property type="entry name" value="tRNA_methyltr_O"/>
</dbReference>
<dbReference type="InterPro" id="IPR003814">
    <property type="entry name" value="FmdEsu_dom"/>
</dbReference>
<accession>A0A644XP66</accession>
<keyword evidence="1" id="KW-0949">S-adenosyl-L-methionine</keyword>
<name>A0A644XP66_9ZZZZ</name>
<comment type="similarity">
    <text evidence="2">Belongs to the tRNA methyltransferase O family.</text>
</comment>
<reference evidence="4" key="1">
    <citation type="submission" date="2019-08" db="EMBL/GenBank/DDBJ databases">
        <authorList>
            <person name="Kucharzyk K."/>
            <person name="Murdoch R.W."/>
            <person name="Higgins S."/>
            <person name="Loffler F."/>
        </authorList>
    </citation>
    <scope>NUCLEOTIDE SEQUENCE</scope>
</reference>
<dbReference type="InterPro" id="IPR023370">
    <property type="entry name" value="TrmO-like_N"/>
</dbReference>
<evidence type="ECO:0000313" key="4">
    <source>
        <dbReference type="EMBL" id="MPM17767.1"/>
    </source>
</evidence>
<dbReference type="SUPFAM" id="SSF118196">
    <property type="entry name" value="YaeB-like"/>
    <property type="match status" value="1"/>
</dbReference>
<protein>
    <recommendedName>
        <fullName evidence="3">TsaA-like domain-containing protein</fullName>
    </recommendedName>
</protein>
<gene>
    <name evidence="4" type="ORF">SDC9_64166</name>
</gene>
<evidence type="ECO:0000256" key="2">
    <source>
        <dbReference type="ARBA" id="ARBA00033753"/>
    </source>
</evidence>
<sequence>MKLPEFKAIGIVHNLVDESDDYRKIKDQPSSIEIFDEFAEALTGIEENEFIDIVFCFHKSEQVLLSGTKYNPQTERGVFGTRSPRRPNLIGVTSVRLIERNDNILLVKGLDALNGTPVLDIKSSDTSLYAYESDSNPVHQAKMKNNPRIDIRNHIYANRTETLMIKAAQMHGHFCPGLAMGIMAAVKAMNLLEAESDGMEDLLAITETNNCFSDGVQFVTGCSFGNNALVYKDLGKTAFTLTHRDCNGIRISTRPESQQVIREAFPDFRHLYQKVVAEQNHDPQLMAEYRKSALDRAFGTLSLDFDSLFKVEKVKVEIPSYARINDSFICPVCNESVMSTRTATGENGAPTCLSCDGSEFNLLDGNGIHCNYKN</sequence>
<comment type="caution">
    <text evidence="4">The sequence shown here is derived from an EMBL/GenBank/DDBJ whole genome shotgun (WGS) entry which is preliminary data.</text>
</comment>
<proteinExistence type="inferred from homology"/>
<evidence type="ECO:0000259" key="3">
    <source>
        <dbReference type="PROSITE" id="PS51668"/>
    </source>
</evidence>
<dbReference type="AlphaFoldDB" id="A0A644XP66"/>
<evidence type="ECO:0000256" key="1">
    <source>
        <dbReference type="ARBA" id="ARBA00022691"/>
    </source>
</evidence>
<dbReference type="CDD" id="cd09281">
    <property type="entry name" value="UPF0066"/>
    <property type="match status" value="1"/>
</dbReference>
<dbReference type="NCBIfam" id="TIGR00104">
    <property type="entry name" value="tRNA_TsaA"/>
    <property type="match status" value="1"/>
</dbReference>
<dbReference type="Gene3D" id="3.30.1330.130">
    <property type="match status" value="1"/>
</dbReference>
<dbReference type="PANTHER" id="PTHR39418:SF1">
    <property type="entry name" value="DEHYDROGENASE"/>
    <property type="match status" value="1"/>
</dbReference>
<dbReference type="EMBL" id="VSSQ01002858">
    <property type="protein sequence ID" value="MPM17767.1"/>
    <property type="molecule type" value="Genomic_DNA"/>
</dbReference>
<dbReference type="Pfam" id="PF02663">
    <property type="entry name" value="FmdE"/>
    <property type="match status" value="1"/>
</dbReference>
<dbReference type="Pfam" id="PF01980">
    <property type="entry name" value="TrmO_N"/>
    <property type="match status" value="1"/>
</dbReference>